<organism evidence="6 7">
    <name type="scientific">Parelaphostrongylus tenuis</name>
    <name type="common">Meningeal worm</name>
    <dbReference type="NCBI Taxonomy" id="148309"/>
    <lineage>
        <taxon>Eukaryota</taxon>
        <taxon>Metazoa</taxon>
        <taxon>Ecdysozoa</taxon>
        <taxon>Nematoda</taxon>
        <taxon>Chromadorea</taxon>
        <taxon>Rhabditida</taxon>
        <taxon>Rhabditina</taxon>
        <taxon>Rhabditomorpha</taxon>
        <taxon>Strongyloidea</taxon>
        <taxon>Metastrongylidae</taxon>
        <taxon>Parelaphostrongylus</taxon>
    </lineage>
</organism>
<dbReference type="EMBL" id="JAHQIW010000562">
    <property type="protein sequence ID" value="KAJ1348799.1"/>
    <property type="molecule type" value="Genomic_DNA"/>
</dbReference>
<evidence type="ECO:0000256" key="4">
    <source>
        <dbReference type="PROSITE-ProRule" id="PRU00449"/>
    </source>
</evidence>
<evidence type="ECO:0000313" key="6">
    <source>
        <dbReference type="EMBL" id="KAJ1348799.1"/>
    </source>
</evidence>
<evidence type="ECO:0000256" key="3">
    <source>
        <dbReference type="ARBA" id="ARBA00022833"/>
    </source>
</evidence>
<feature type="domain" description="AN1-type" evidence="5">
    <location>
        <begin position="60"/>
        <end position="108"/>
    </location>
</feature>
<proteinExistence type="predicted"/>
<keyword evidence="1" id="KW-0479">Metal-binding</keyword>
<sequence>MAELPDVGGRCELKSCSRLDFLPFTCPLCKCCFCSDHRFTHGCDNLKQVDCQVDGILSNPIRVFMCSFDGCSEAESIRIACPHCEKNYCLKHRYVDEHSCEAFRKQSKAHKISVCATTSSSIINKPSVQSKAKPLNETEGKKMDRILIMRLKMNAKIAAEVPPEERLFLFVEGNDIKDRQAVLVSQKWTIGRCASSIRKFIFPNESKSLQIFKEDSEKPLDYAEIVSMCLHDMETVNVRLI</sequence>
<dbReference type="InterPro" id="IPR035896">
    <property type="entry name" value="AN1-like_Znf"/>
</dbReference>
<dbReference type="SUPFAM" id="SSF118310">
    <property type="entry name" value="AN1-like Zinc finger"/>
    <property type="match status" value="2"/>
</dbReference>
<keyword evidence="2 4" id="KW-0863">Zinc-finger</keyword>
<dbReference type="Proteomes" id="UP001196413">
    <property type="component" value="Unassembled WGS sequence"/>
</dbReference>
<keyword evidence="7" id="KW-1185">Reference proteome</keyword>
<gene>
    <name evidence="6" type="primary">ZFAND1</name>
    <name evidence="6" type="ORF">KIN20_004193</name>
</gene>
<dbReference type="SMART" id="SM00154">
    <property type="entry name" value="ZnF_AN1"/>
    <property type="match status" value="2"/>
</dbReference>
<accession>A0AAD5MJJ7</accession>
<evidence type="ECO:0000256" key="2">
    <source>
        <dbReference type="ARBA" id="ARBA00022771"/>
    </source>
</evidence>
<keyword evidence="3" id="KW-0862">Zinc</keyword>
<comment type="caution">
    <text evidence="6">The sequence shown here is derived from an EMBL/GenBank/DDBJ whole genome shotgun (WGS) entry which is preliminary data.</text>
</comment>
<evidence type="ECO:0000259" key="5">
    <source>
        <dbReference type="PROSITE" id="PS51039"/>
    </source>
</evidence>
<name>A0AAD5MJJ7_PARTN</name>
<dbReference type="PANTHER" id="PTHR14677">
    <property type="entry name" value="ARSENITE INDUCUBLE RNA ASSOCIATED PROTEIN AIP-1-RELATED"/>
    <property type="match status" value="1"/>
</dbReference>
<dbReference type="Pfam" id="PF01428">
    <property type="entry name" value="zf-AN1"/>
    <property type="match status" value="1"/>
</dbReference>
<protein>
    <submittedName>
        <fullName evidence="6">AN1-type zinc finger protein 1</fullName>
    </submittedName>
</protein>
<dbReference type="InterPro" id="IPR000058">
    <property type="entry name" value="Znf_AN1"/>
</dbReference>
<dbReference type="Gene3D" id="4.10.1110.10">
    <property type="entry name" value="AN1-like Zinc finger"/>
    <property type="match status" value="2"/>
</dbReference>
<dbReference type="PANTHER" id="PTHR14677:SF20">
    <property type="entry name" value="ZINC FINGER AN1-TYPE CONTAINING 2A-RELATED"/>
    <property type="match status" value="1"/>
</dbReference>
<dbReference type="GO" id="GO:0005737">
    <property type="term" value="C:cytoplasm"/>
    <property type="evidence" value="ECO:0007669"/>
    <property type="project" value="TreeGrafter"/>
</dbReference>
<dbReference type="AlphaFoldDB" id="A0AAD5MJJ7"/>
<dbReference type="GO" id="GO:0008270">
    <property type="term" value="F:zinc ion binding"/>
    <property type="evidence" value="ECO:0007669"/>
    <property type="project" value="UniProtKB-KW"/>
</dbReference>
<reference evidence="6" key="1">
    <citation type="submission" date="2021-06" db="EMBL/GenBank/DDBJ databases">
        <title>Parelaphostrongylus tenuis whole genome reference sequence.</title>
        <authorList>
            <person name="Garwood T.J."/>
            <person name="Larsen P.A."/>
            <person name="Fountain-Jones N.M."/>
            <person name="Garbe J.R."/>
            <person name="Macchietto M.G."/>
            <person name="Kania S.A."/>
            <person name="Gerhold R.W."/>
            <person name="Richards J.E."/>
            <person name="Wolf T.M."/>
        </authorList>
    </citation>
    <scope>NUCLEOTIDE SEQUENCE</scope>
    <source>
        <strain evidence="6">MNPRO001-30</strain>
        <tissue evidence="6">Meninges</tissue>
    </source>
</reference>
<dbReference type="PROSITE" id="PS51039">
    <property type="entry name" value="ZF_AN1"/>
    <property type="match status" value="1"/>
</dbReference>
<evidence type="ECO:0000256" key="1">
    <source>
        <dbReference type="ARBA" id="ARBA00022723"/>
    </source>
</evidence>
<evidence type="ECO:0000313" key="7">
    <source>
        <dbReference type="Proteomes" id="UP001196413"/>
    </source>
</evidence>